<organism evidence="1 2">
    <name type="scientific">Niabella ginsenosidivorans</name>
    <dbReference type="NCBI Taxonomy" id="1176587"/>
    <lineage>
        <taxon>Bacteria</taxon>
        <taxon>Pseudomonadati</taxon>
        <taxon>Bacteroidota</taxon>
        <taxon>Chitinophagia</taxon>
        <taxon>Chitinophagales</taxon>
        <taxon>Chitinophagaceae</taxon>
        <taxon>Niabella</taxon>
    </lineage>
</organism>
<name>A0A1A9HYV4_9BACT</name>
<dbReference type="AlphaFoldDB" id="A0A1A9HYV4"/>
<evidence type="ECO:0000313" key="1">
    <source>
        <dbReference type="EMBL" id="ANH80265.1"/>
    </source>
</evidence>
<reference evidence="1 2" key="1">
    <citation type="submission" date="2016-05" db="EMBL/GenBank/DDBJ databases">
        <title>Niabella ginsenosidivorans BS26 whole genome sequencing.</title>
        <authorList>
            <person name="Im W.T."/>
            <person name="Siddiqi M.Z."/>
        </authorList>
    </citation>
    <scope>NUCLEOTIDE SEQUENCE [LARGE SCALE GENOMIC DNA]</scope>
    <source>
        <strain evidence="1 2">BS26</strain>
    </source>
</reference>
<proteinExistence type="predicted"/>
<gene>
    <name evidence="1" type="ORF">A8C56_04040</name>
</gene>
<accession>A0A1A9HYV4</accession>
<dbReference type="STRING" id="1176587.A8C56_04040"/>
<protein>
    <submittedName>
        <fullName evidence="1">Uncharacterized protein</fullName>
    </submittedName>
</protein>
<dbReference type="EMBL" id="CP015772">
    <property type="protein sequence ID" value="ANH80265.1"/>
    <property type="molecule type" value="Genomic_DNA"/>
</dbReference>
<keyword evidence="2" id="KW-1185">Reference proteome</keyword>
<dbReference type="KEGG" id="nia:A8C56_04040"/>
<dbReference type="Proteomes" id="UP000077667">
    <property type="component" value="Chromosome"/>
</dbReference>
<evidence type="ECO:0000313" key="2">
    <source>
        <dbReference type="Proteomes" id="UP000077667"/>
    </source>
</evidence>
<sequence>MHNRFTMASFLPFFRLNYVSINVLVTILKQMPVITIIMEDFTKGHCPAVYRQVRLLYRSALVKDF</sequence>